<comment type="caution">
    <text evidence="3">The sequence shown here is derived from an EMBL/GenBank/DDBJ whole genome shotgun (WGS) entry which is preliminary data.</text>
</comment>
<keyword evidence="2" id="KW-0732">Signal</keyword>
<feature type="chain" id="PRO_5045675274" evidence="2">
    <location>
        <begin position="24"/>
        <end position="65"/>
    </location>
</feature>
<gene>
    <name evidence="3" type="ORF">H7U12_12445</name>
</gene>
<dbReference type="EMBL" id="JACOAF010000030">
    <property type="protein sequence ID" value="MBC3540493.1"/>
    <property type="molecule type" value="Genomic_DNA"/>
</dbReference>
<evidence type="ECO:0000313" key="3">
    <source>
        <dbReference type="EMBL" id="MBC3540493.1"/>
    </source>
</evidence>
<sequence length="65" mass="6666">MKTVLPFAAAVLLTFSACSSKEAEETPISSSETIEESTNATDVAETTAAPIDSTGLSRDSVASDI</sequence>
<accession>A0ABR6VTI2</accession>
<feature type="region of interest" description="Disordered" evidence="1">
    <location>
        <begin position="20"/>
        <end position="65"/>
    </location>
</feature>
<name>A0ABR6VTI2_9BACT</name>
<feature type="signal peptide" evidence="2">
    <location>
        <begin position="1"/>
        <end position="23"/>
    </location>
</feature>
<reference evidence="3 4" key="1">
    <citation type="journal article" date="2019" name="Int. J. Syst. Evol. Microbiol.">
        <title>Rufibacter sediminis sp. nov., isolated from freshwater lake sediment.</title>
        <authorList>
            <person name="Qu J.H."/>
            <person name="Zhang L.J."/>
            <person name="Fu Y.H."/>
            <person name="Li H.F."/>
        </authorList>
    </citation>
    <scope>NUCLEOTIDE SEQUENCE [LARGE SCALE GENOMIC DNA]</scope>
    <source>
        <strain evidence="3 4">H-1</strain>
    </source>
</reference>
<keyword evidence="4" id="KW-1185">Reference proteome</keyword>
<dbReference type="Proteomes" id="UP000659698">
    <property type="component" value="Unassembled WGS sequence"/>
</dbReference>
<dbReference type="PROSITE" id="PS51257">
    <property type="entry name" value="PROKAR_LIPOPROTEIN"/>
    <property type="match status" value="1"/>
</dbReference>
<evidence type="ECO:0000256" key="1">
    <source>
        <dbReference type="SAM" id="MobiDB-lite"/>
    </source>
</evidence>
<protein>
    <submittedName>
        <fullName evidence="3">Uncharacterized protein</fullName>
    </submittedName>
</protein>
<feature type="compositionally biased region" description="Low complexity" evidence="1">
    <location>
        <begin position="26"/>
        <end position="41"/>
    </location>
</feature>
<dbReference type="RefSeq" id="WP_186638378.1">
    <property type="nucleotide sequence ID" value="NZ_JACOAF010000030.1"/>
</dbReference>
<evidence type="ECO:0000256" key="2">
    <source>
        <dbReference type="SAM" id="SignalP"/>
    </source>
</evidence>
<evidence type="ECO:0000313" key="4">
    <source>
        <dbReference type="Proteomes" id="UP000659698"/>
    </source>
</evidence>
<organism evidence="3 4">
    <name type="scientific">Rufibacter sediminis</name>
    <dbReference type="NCBI Taxonomy" id="2762756"/>
    <lineage>
        <taxon>Bacteria</taxon>
        <taxon>Pseudomonadati</taxon>
        <taxon>Bacteroidota</taxon>
        <taxon>Cytophagia</taxon>
        <taxon>Cytophagales</taxon>
        <taxon>Hymenobacteraceae</taxon>
        <taxon>Rufibacter</taxon>
    </lineage>
</organism>
<proteinExistence type="predicted"/>